<evidence type="ECO:0000313" key="2">
    <source>
        <dbReference type="EMBL" id="NHA68401.1"/>
    </source>
</evidence>
<evidence type="ECO:0000313" key="3">
    <source>
        <dbReference type="Proteomes" id="UP000287866"/>
    </source>
</evidence>
<dbReference type="Proteomes" id="UP000287866">
    <property type="component" value="Unassembled WGS sequence"/>
</dbReference>
<organism evidence="2 3">
    <name type="scientific">Phycicoccus flavus</name>
    <dbReference type="NCBI Taxonomy" id="2502783"/>
    <lineage>
        <taxon>Bacteria</taxon>
        <taxon>Bacillati</taxon>
        <taxon>Actinomycetota</taxon>
        <taxon>Actinomycetes</taxon>
        <taxon>Micrococcales</taxon>
        <taxon>Intrasporangiaceae</taxon>
        <taxon>Phycicoccus</taxon>
    </lineage>
</organism>
<gene>
    <name evidence="2" type="ORF">EPD83_010105</name>
</gene>
<name>A0A8T6R861_9MICO</name>
<feature type="compositionally biased region" description="Polar residues" evidence="1">
    <location>
        <begin position="56"/>
        <end position="70"/>
    </location>
</feature>
<keyword evidence="3" id="KW-1185">Reference proteome</keyword>
<sequence>MSLGMHVAVTDDDVRVLRDLKGDEVALVELVHEEVEERDDGYGVATDKAWDPIHRSSPTVACSSTTAPTR</sequence>
<comment type="caution">
    <text evidence="2">The sequence shown here is derived from an EMBL/GenBank/DDBJ whole genome shotgun (WGS) entry which is preliminary data.</text>
</comment>
<accession>A0A8T6R861</accession>
<reference evidence="2" key="1">
    <citation type="submission" date="2020-03" db="EMBL/GenBank/DDBJ databases">
        <title>Phycicoccus flavus sp. nov., a novel endophytic actinobacterium isolated from branch of Kandelia candel.</title>
        <authorList>
            <person name="Tuo L."/>
        </authorList>
    </citation>
    <scope>NUCLEOTIDE SEQUENCE</scope>
    <source>
        <strain evidence="2">CMS6Z-2</strain>
    </source>
</reference>
<dbReference type="RefSeq" id="WP_165566545.1">
    <property type="nucleotide sequence ID" value="NZ_SAYU02000028.1"/>
</dbReference>
<proteinExistence type="predicted"/>
<feature type="region of interest" description="Disordered" evidence="1">
    <location>
        <begin position="36"/>
        <end position="70"/>
    </location>
</feature>
<protein>
    <submittedName>
        <fullName evidence="2">Uncharacterized protein</fullName>
    </submittedName>
</protein>
<dbReference type="AlphaFoldDB" id="A0A8T6R861"/>
<dbReference type="EMBL" id="SAYU02000028">
    <property type="protein sequence ID" value="NHA68401.1"/>
    <property type="molecule type" value="Genomic_DNA"/>
</dbReference>
<evidence type="ECO:0000256" key="1">
    <source>
        <dbReference type="SAM" id="MobiDB-lite"/>
    </source>
</evidence>